<feature type="active site" description="Proton acceptor" evidence="9">
    <location>
        <position position="167"/>
    </location>
</feature>
<dbReference type="CDD" id="cd05372">
    <property type="entry name" value="ENR_SDR"/>
    <property type="match status" value="1"/>
</dbReference>
<dbReference type="eggNOG" id="COG0623">
    <property type="taxonomic scope" value="Bacteria"/>
</dbReference>
<dbReference type="HOGENOM" id="CLU_010194_10_1_0"/>
<evidence type="ECO:0000256" key="10">
    <source>
        <dbReference type="PIRSR" id="PIRSR000094-2"/>
    </source>
</evidence>
<evidence type="ECO:0000256" key="4">
    <source>
        <dbReference type="ARBA" id="ARBA00022832"/>
    </source>
</evidence>
<feature type="binding site" evidence="11">
    <location>
        <position position="95"/>
    </location>
    <ligand>
        <name>NAD(+)</name>
        <dbReference type="ChEBI" id="CHEBI:57540"/>
    </ligand>
</feature>
<dbReference type="GO" id="GO:0004318">
    <property type="term" value="F:enoyl-[acyl-carrier-protein] reductase (NADH) activity"/>
    <property type="evidence" value="ECO:0007669"/>
    <property type="project" value="UniProtKB-EC"/>
</dbReference>
<dbReference type="KEGG" id="phm:PSMK_20910"/>
<dbReference type="Pfam" id="PF13561">
    <property type="entry name" value="adh_short_C2"/>
    <property type="match status" value="1"/>
</dbReference>
<feature type="binding site" evidence="11">
    <location>
        <position position="13"/>
    </location>
    <ligand>
        <name>NAD(+)</name>
        <dbReference type="ChEBI" id="CHEBI:57540"/>
    </ligand>
</feature>
<dbReference type="GO" id="GO:0006633">
    <property type="term" value="P:fatty acid biosynthetic process"/>
    <property type="evidence" value="ECO:0007669"/>
    <property type="project" value="UniProtKB-KW"/>
</dbReference>
<dbReference type="PRINTS" id="PR00081">
    <property type="entry name" value="GDHRDH"/>
</dbReference>
<evidence type="ECO:0000256" key="1">
    <source>
        <dbReference type="ARBA" id="ARBA00005194"/>
    </source>
</evidence>
<comment type="similarity">
    <text evidence="2 8">Belongs to the short-chain dehydrogenases/reductases (SDR) family. FabI subfamily.</text>
</comment>
<organism evidence="12 13">
    <name type="scientific">Phycisphaera mikurensis (strain NBRC 102666 / KCTC 22515 / FYK2301M01)</name>
    <dbReference type="NCBI Taxonomy" id="1142394"/>
    <lineage>
        <taxon>Bacteria</taxon>
        <taxon>Pseudomonadati</taxon>
        <taxon>Planctomycetota</taxon>
        <taxon>Phycisphaerae</taxon>
        <taxon>Phycisphaerales</taxon>
        <taxon>Phycisphaeraceae</taxon>
        <taxon>Phycisphaera</taxon>
    </lineage>
</organism>
<dbReference type="PANTHER" id="PTHR43159:SF2">
    <property type="entry name" value="ENOYL-[ACYL-CARRIER-PROTEIN] REDUCTASE [NADH], CHLOROPLASTIC"/>
    <property type="match status" value="1"/>
</dbReference>
<dbReference type="InterPro" id="IPR014358">
    <property type="entry name" value="Enoyl-ACP_Rdtase_NADH"/>
</dbReference>
<dbReference type="PANTHER" id="PTHR43159">
    <property type="entry name" value="ENOYL-[ACYL-CARRIER-PROTEIN] REDUCTASE"/>
    <property type="match status" value="1"/>
</dbReference>
<sequence>MGLLSGHKGLIFGIANERSYAYFIAKQLIAHGAELGFTYLPMGKMEHRVKKACESLGVSDPWLVECDANSDESLDRVFDRYGKDHDRLDAVVHSIAFADRDYLKPDTFHTTPRSVFTAAMDTSAYTLLAMAQRALPLMQRTTAEKARPGGALVNMSYYGGEKVAPGYNVMGVAKACLEHTTRYLAAELGQPDRNVRVNSISAGPFKTLAGAGVGGMDKMIAYQEHTAPMKRCNTGEEVGDTAVYLLSDLSSGVTGETIHVDGGFHVMGVPPHADGG</sequence>
<comment type="pathway">
    <text evidence="1">Lipid metabolism; fatty acid biosynthesis.</text>
</comment>
<reference evidence="12 13" key="1">
    <citation type="submission" date="2012-02" db="EMBL/GenBank/DDBJ databases">
        <title>Complete genome sequence of Phycisphaera mikurensis NBRC 102666.</title>
        <authorList>
            <person name="Ankai A."/>
            <person name="Hosoyama A."/>
            <person name="Terui Y."/>
            <person name="Sekine M."/>
            <person name="Fukai R."/>
            <person name="Kato Y."/>
            <person name="Nakamura S."/>
            <person name="Yamada-Narita S."/>
            <person name="Kawakoshi A."/>
            <person name="Fukunaga Y."/>
            <person name="Yamazaki S."/>
            <person name="Fujita N."/>
        </authorList>
    </citation>
    <scope>NUCLEOTIDE SEQUENCE [LARGE SCALE GENOMIC DNA]</scope>
    <source>
        <strain evidence="13">NBRC 102666 / KCTC 22515 / FYK2301M01</strain>
    </source>
</reference>
<dbReference type="Proteomes" id="UP000007881">
    <property type="component" value="Chromosome"/>
</dbReference>
<evidence type="ECO:0000256" key="11">
    <source>
        <dbReference type="PIRSR" id="PIRSR000094-3"/>
    </source>
</evidence>
<accession>I0IG62</accession>
<dbReference type="Gene3D" id="1.10.8.400">
    <property type="entry name" value="Enoyl acyl carrier protein reductase"/>
    <property type="match status" value="1"/>
</dbReference>
<dbReference type="AlphaFoldDB" id="I0IG62"/>
<protein>
    <recommendedName>
        <fullName evidence="8">Enoyl-[acyl-carrier-protein] reductase [NADH]</fullName>
        <ecNumber evidence="8">1.3.1.9</ecNumber>
    </recommendedName>
</protein>
<keyword evidence="4" id="KW-0276">Fatty acid metabolism</keyword>
<keyword evidence="8 11" id="KW-0520">NAD</keyword>
<dbReference type="STRING" id="1142394.PSMK_20910"/>
<evidence type="ECO:0000256" key="5">
    <source>
        <dbReference type="ARBA" id="ARBA00023002"/>
    </source>
</evidence>
<evidence type="ECO:0000256" key="7">
    <source>
        <dbReference type="ARBA" id="ARBA00023160"/>
    </source>
</evidence>
<dbReference type="Gene3D" id="3.40.50.720">
    <property type="entry name" value="NAD(P)-binding Rossmann-like Domain"/>
    <property type="match status" value="1"/>
</dbReference>
<comment type="catalytic activity">
    <reaction evidence="8">
        <text>a 2,3-saturated acyl-[ACP] + NAD(+) = a (2E)-enoyl-[ACP] + NADH + H(+)</text>
        <dbReference type="Rhea" id="RHEA:10240"/>
        <dbReference type="Rhea" id="RHEA-COMP:9925"/>
        <dbReference type="Rhea" id="RHEA-COMP:9926"/>
        <dbReference type="ChEBI" id="CHEBI:15378"/>
        <dbReference type="ChEBI" id="CHEBI:57540"/>
        <dbReference type="ChEBI" id="CHEBI:57945"/>
        <dbReference type="ChEBI" id="CHEBI:78784"/>
        <dbReference type="ChEBI" id="CHEBI:78785"/>
        <dbReference type="EC" id="1.3.1.9"/>
    </reaction>
</comment>
<dbReference type="EMBL" id="AP012338">
    <property type="protein sequence ID" value="BAM04250.1"/>
    <property type="molecule type" value="Genomic_DNA"/>
</dbReference>
<evidence type="ECO:0000313" key="12">
    <source>
        <dbReference type="EMBL" id="BAM04250.1"/>
    </source>
</evidence>
<keyword evidence="13" id="KW-1185">Reference proteome</keyword>
<dbReference type="InterPro" id="IPR036291">
    <property type="entry name" value="NAD(P)-bd_dom_sf"/>
</dbReference>
<dbReference type="EC" id="1.3.1.9" evidence="8"/>
<keyword evidence="6" id="KW-0443">Lipid metabolism</keyword>
<feature type="binding site" evidence="11">
    <location>
        <position position="174"/>
    </location>
    <ligand>
        <name>NAD(+)</name>
        <dbReference type="ChEBI" id="CHEBI:57540"/>
    </ligand>
</feature>
<evidence type="ECO:0000256" key="9">
    <source>
        <dbReference type="PIRSR" id="PIRSR000094-1"/>
    </source>
</evidence>
<keyword evidence="7 8" id="KW-0275">Fatty acid biosynthesis</keyword>
<dbReference type="SUPFAM" id="SSF51735">
    <property type="entry name" value="NAD(P)-binding Rossmann-fold domains"/>
    <property type="match status" value="1"/>
</dbReference>
<dbReference type="OrthoDB" id="9803628at2"/>
<evidence type="ECO:0000313" key="13">
    <source>
        <dbReference type="Proteomes" id="UP000007881"/>
    </source>
</evidence>
<keyword evidence="5 8" id="KW-0560">Oxidoreductase</keyword>
<dbReference type="FunFam" id="1.10.8.400:FF:000001">
    <property type="entry name" value="Enoyl-[acyl-carrier-protein] reductase [NADH]"/>
    <property type="match status" value="1"/>
</dbReference>
<proteinExistence type="inferred from homology"/>
<evidence type="ECO:0000256" key="3">
    <source>
        <dbReference type="ARBA" id="ARBA00022516"/>
    </source>
</evidence>
<name>I0IG62_PHYMF</name>
<evidence type="ECO:0000256" key="6">
    <source>
        <dbReference type="ARBA" id="ARBA00023098"/>
    </source>
</evidence>
<feature type="binding site" evidence="10">
    <location>
        <position position="98"/>
    </location>
    <ligand>
        <name>substrate</name>
    </ligand>
</feature>
<gene>
    <name evidence="12" type="primary">fabI</name>
    <name evidence="12" type="ordered locus">PSMK_20910</name>
</gene>
<evidence type="ECO:0000256" key="8">
    <source>
        <dbReference type="PIRNR" id="PIRNR000094"/>
    </source>
</evidence>
<evidence type="ECO:0000256" key="2">
    <source>
        <dbReference type="ARBA" id="ARBA00009233"/>
    </source>
</evidence>
<dbReference type="PIRSF" id="PIRSF000094">
    <property type="entry name" value="Enoyl-ACP_rdct"/>
    <property type="match status" value="1"/>
</dbReference>
<dbReference type="RefSeq" id="WP_014437468.1">
    <property type="nucleotide sequence ID" value="NC_017080.1"/>
</dbReference>
<dbReference type="InterPro" id="IPR002347">
    <property type="entry name" value="SDR_fam"/>
</dbReference>
<feature type="active site" description="Proton acceptor" evidence="9">
    <location>
        <position position="157"/>
    </location>
</feature>
<keyword evidence="3 8" id="KW-0444">Lipid biosynthesis</keyword>